<gene>
    <name evidence="2" type="primary">LOC108627719</name>
</gene>
<dbReference type="Proteomes" id="UP000694925">
    <property type="component" value="Unplaced"/>
</dbReference>
<dbReference type="GeneID" id="108627719"/>
<dbReference type="RefSeq" id="XP_017884602.1">
    <property type="nucleotide sequence ID" value="XM_018029113.1"/>
</dbReference>
<dbReference type="GO" id="GO:0071897">
    <property type="term" value="P:DNA biosynthetic process"/>
    <property type="evidence" value="ECO:0007669"/>
    <property type="project" value="UniProtKB-ARBA"/>
</dbReference>
<dbReference type="PANTHER" id="PTHR47331:SF5">
    <property type="entry name" value="RIBONUCLEASE H"/>
    <property type="match status" value="1"/>
</dbReference>
<accession>A0AAJ7J4H0</accession>
<dbReference type="Pfam" id="PF05380">
    <property type="entry name" value="Peptidase_A17"/>
    <property type="match status" value="1"/>
</dbReference>
<protein>
    <submittedName>
        <fullName evidence="2">Uncharacterized protein LOC108627719</fullName>
    </submittedName>
</protein>
<sequence length="650" mass="74087">MTQVETFEAPGFYLPHHAVEKPSSTTTKVRVVFDGSAKTSSNLSLNDVLMRGPTIQDDLFSLLLRFRMYAYVMTGDIEKMYRQFFVRPEDRAYQRILWRDAHGRIATYELNTVTFGLASAPYLAIRCVHQLADDEQSNFPIAATIVKRDLYVDDLLTGADNFKEAQRIQTQVCQLFCKGGLNIRQWASNETALLRGLSEDQIHPKILGETATMKTLGISWDARRDTIQYTVELPTNSKISKRTILSTIAKIFDPLGLLGPVTILAKTLMQRLWQLKIDWDESLPASIHTEWVTYANQLQKLSDMMFQRYTASRKYQRIELHGFCDSSERAYGACLYIRTIDSFGHIKIHLLCAKSRVAPLKTTTIARLELCGAVLLASLYSTVQKAIVHDIHETYLWTDSTIVLNWINKQPSLLKTFVANRVADIQGKTDLTTWRHIKSKDNPADLISRGLMPTQFLHNPLWLHGPEWLTKAAVKWPESTFQGSNDLPEMKKMTCLVTSVVQSDELFNRYSCLQRLIRIVAYCLRFRLNGRGTGHLTIEELRQARHKIIKLVQLAAFAPDIKNLEAGNLHSKSKLRPLHPFLDHEGILRVGGRLQNSTLPFAQKHPILLPKGNHVTDLIVREAHVQTLHAGVTTTLYTHSKVKYVEQRLE</sequence>
<dbReference type="PANTHER" id="PTHR47331">
    <property type="entry name" value="PHD-TYPE DOMAIN-CONTAINING PROTEIN"/>
    <property type="match status" value="1"/>
</dbReference>
<dbReference type="SUPFAM" id="SSF56672">
    <property type="entry name" value="DNA/RNA polymerases"/>
    <property type="match status" value="1"/>
</dbReference>
<keyword evidence="1" id="KW-1185">Reference proteome</keyword>
<dbReference type="AlphaFoldDB" id="A0AAJ7J4H0"/>
<proteinExistence type="predicted"/>
<organism evidence="1 2">
    <name type="scientific">Ceratina calcarata</name>
    <dbReference type="NCBI Taxonomy" id="156304"/>
    <lineage>
        <taxon>Eukaryota</taxon>
        <taxon>Metazoa</taxon>
        <taxon>Ecdysozoa</taxon>
        <taxon>Arthropoda</taxon>
        <taxon>Hexapoda</taxon>
        <taxon>Insecta</taxon>
        <taxon>Pterygota</taxon>
        <taxon>Neoptera</taxon>
        <taxon>Endopterygota</taxon>
        <taxon>Hymenoptera</taxon>
        <taxon>Apocrita</taxon>
        <taxon>Aculeata</taxon>
        <taxon>Apoidea</taxon>
        <taxon>Anthophila</taxon>
        <taxon>Apidae</taxon>
        <taxon>Ceratina</taxon>
        <taxon>Zadontomerus</taxon>
    </lineage>
</organism>
<reference evidence="2" key="1">
    <citation type="submission" date="2025-08" db="UniProtKB">
        <authorList>
            <consortium name="RefSeq"/>
        </authorList>
    </citation>
    <scope>IDENTIFICATION</scope>
    <source>
        <tissue evidence="2">Whole body</tissue>
    </source>
</reference>
<evidence type="ECO:0000313" key="2">
    <source>
        <dbReference type="RefSeq" id="XP_017884602.1"/>
    </source>
</evidence>
<dbReference type="InterPro" id="IPR043502">
    <property type="entry name" value="DNA/RNA_pol_sf"/>
</dbReference>
<name>A0AAJ7J4H0_9HYME</name>
<dbReference type="InterPro" id="IPR008042">
    <property type="entry name" value="Retrotrans_Pao"/>
</dbReference>
<dbReference type="KEGG" id="ccal:108627719"/>
<dbReference type="CDD" id="cd01644">
    <property type="entry name" value="RT_pepA17"/>
    <property type="match status" value="1"/>
</dbReference>
<evidence type="ECO:0000313" key="1">
    <source>
        <dbReference type="Proteomes" id="UP000694925"/>
    </source>
</evidence>